<protein>
    <recommendedName>
        <fullName evidence="3">DUF4263 domain-containing protein</fullName>
    </recommendedName>
</protein>
<dbReference type="AlphaFoldDB" id="A0A1M5F0K9"/>
<accession>A0A1M5F0K9</accession>
<dbReference type="RefSeq" id="WP_062179161.1">
    <property type="nucleotide sequence ID" value="NZ_BBXL01000006.1"/>
</dbReference>
<dbReference type="EMBL" id="FQUC01000011">
    <property type="protein sequence ID" value="SHF85065.1"/>
    <property type="molecule type" value="Genomic_DNA"/>
</dbReference>
<name>A0A1M5F0K9_9BACT</name>
<reference evidence="2" key="1">
    <citation type="submission" date="2016-11" db="EMBL/GenBank/DDBJ databases">
        <authorList>
            <person name="Varghese N."/>
            <person name="Submissions S."/>
        </authorList>
    </citation>
    <scope>NUCLEOTIDE SEQUENCE [LARGE SCALE GENOMIC DNA]</scope>
    <source>
        <strain evidence="2">DSM 27370</strain>
    </source>
</reference>
<sequence>MTNEHYLINEVFDRLDEWRNFPAFLLQRRTDILFGIYLPCIIEKKFGIKPDHIIPEFPVSAGTVFDADLTHSTDPLKIDYLAVNESQKEVYLIELITDVNTVLPLQHNYIGEAKKHNIPNLVDGVIAIRQASMIKKKYDNLLSKLNEMGWVDNTLLKNTSNHYTVKVVCIQPQNVKGNNEIITFADIVEYLSDKEDFFTRRFCESLTHWTNNPNE</sequence>
<organism evidence="1 2">
    <name type="scientific">Dysgonomonas macrotermitis</name>
    <dbReference type="NCBI Taxonomy" id="1346286"/>
    <lineage>
        <taxon>Bacteria</taxon>
        <taxon>Pseudomonadati</taxon>
        <taxon>Bacteroidota</taxon>
        <taxon>Bacteroidia</taxon>
        <taxon>Bacteroidales</taxon>
        <taxon>Dysgonomonadaceae</taxon>
        <taxon>Dysgonomonas</taxon>
    </lineage>
</organism>
<dbReference type="Proteomes" id="UP000184480">
    <property type="component" value="Unassembled WGS sequence"/>
</dbReference>
<keyword evidence="2" id="KW-1185">Reference proteome</keyword>
<dbReference type="STRING" id="1346286.SAMN05444362_11115"/>
<dbReference type="OrthoDB" id="1100000at2"/>
<evidence type="ECO:0000313" key="2">
    <source>
        <dbReference type="Proteomes" id="UP000184480"/>
    </source>
</evidence>
<evidence type="ECO:0008006" key="3">
    <source>
        <dbReference type="Google" id="ProtNLM"/>
    </source>
</evidence>
<gene>
    <name evidence="1" type="ORF">SAMN05444362_11115</name>
</gene>
<evidence type="ECO:0000313" key="1">
    <source>
        <dbReference type="EMBL" id="SHF85065.1"/>
    </source>
</evidence>
<proteinExistence type="predicted"/>